<feature type="region of interest" description="Disordered" evidence="1">
    <location>
        <begin position="72"/>
        <end position="97"/>
    </location>
</feature>
<comment type="caution">
    <text evidence="3">The sequence shown here is derived from an EMBL/GenBank/DDBJ whole genome shotgun (WGS) entry which is preliminary data.</text>
</comment>
<dbReference type="EMBL" id="CAJVPV010000104">
    <property type="protein sequence ID" value="CAG8442828.1"/>
    <property type="molecule type" value="Genomic_DNA"/>
</dbReference>
<organism evidence="3 4">
    <name type="scientific">Acaulospora morrowiae</name>
    <dbReference type="NCBI Taxonomy" id="94023"/>
    <lineage>
        <taxon>Eukaryota</taxon>
        <taxon>Fungi</taxon>
        <taxon>Fungi incertae sedis</taxon>
        <taxon>Mucoromycota</taxon>
        <taxon>Glomeromycotina</taxon>
        <taxon>Glomeromycetes</taxon>
        <taxon>Diversisporales</taxon>
        <taxon>Acaulosporaceae</taxon>
        <taxon>Acaulospora</taxon>
    </lineage>
</organism>
<dbReference type="InterPro" id="IPR039146">
    <property type="entry name" value="GPANK1"/>
</dbReference>
<evidence type="ECO:0000256" key="1">
    <source>
        <dbReference type="SAM" id="MobiDB-lite"/>
    </source>
</evidence>
<accession>A0A9N8YM64</accession>
<evidence type="ECO:0000259" key="2">
    <source>
        <dbReference type="PROSITE" id="PS50174"/>
    </source>
</evidence>
<dbReference type="Pfam" id="PF01585">
    <property type="entry name" value="G-patch"/>
    <property type="match status" value="1"/>
</dbReference>
<dbReference type="PANTHER" id="PTHR20923:SF1">
    <property type="entry name" value="G PATCH DOMAIN AND ANKYRIN REPEAT-CONTAINING PROTEIN 1"/>
    <property type="match status" value="1"/>
</dbReference>
<feature type="region of interest" description="Disordered" evidence="1">
    <location>
        <begin position="114"/>
        <end position="147"/>
    </location>
</feature>
<reference evidence="3" key="1">
    <citation type="submission" date="2021-06" db="EMBL/GenBank/DDBJ databases">
        <authorList>
            <person name="Kallberg Y."/>
            <person name="Tangrot J."/>
            <person name="Rosling A."/>
        </authorList>
    </citation>
    <scope>NUCLEOTIDE SEQUENCE</scope>
    <source>
        <strain evidence="3">CL551</strain>
    </source>
</reference>
<gene>
    <name evidence="3" type="ORF">AMORRO_LOCUS414</name>
</gene>
<keyword evidence="4" id="KW-1185">Reference proteome</keyword>
<dbReference type="GO" id="GO:0003676">
    <property type="term" value="F:nucleic acid binding"/>
    <property type="evidence" value="ECO:0007669"/>
    <property type="project" value="InterPro"/>
</dbReference>
<sequence length="276" mass="31581">MITPPLETTMFKNSIHFVPSKAHSTLTIEKSSVASKEQVAEDTVLFYKSVISSPSTAASKRTVNGKLRKIRHKRTQEDSTRQKINKRRNVGSSNGTSLALLQMYNDDKEEINNVESLNENKRKRKEVKNNELVEQKSGDPSKPSYSDKDGRIWCKDCEVWVIDELYKNHVHGTAHLVSSKTNEEAPPDPIILNETNLGFRMLRDQGWKYEKGLGVHEQGRRHPISTKLKNDKFGIGVKLSKLVPKVPLKRLSAKEAATQYEKDRRNRIRLLAYMNR</sequence>
<dbReference type="SMART" id="SM00443">
    <property type="entry name" value="G_patch"/>
    <property type="match status" value="1"/>
</dbReference>
<dbReference type="PROSITE" id="PS50174">
    <property type="entry name" value="G_PATCH"/>
    <property type="match status" value="1"/>
</dbReference>
<name>A0A9N8YM64_9GLOM</name>
<feature type="domain" description="G-patch" evidence="2">
    <location>
        <begin position="194"/>
        <end position="240"/>
    </location>
</feature>
<dbReference type="OrthoDB" id="4822at2759"/>
<protein>
    <submittedName>
        <fullName evidence="3">16364_t:CDS:1</fullName>
    </submittedName>
</protein>
<proteinExistence type="predicted"/>
<evidence type="ECO:0000313" key="3">
    <source>
        <dbReference type="EMBL" id="CAG8442828.1"/>
    </source>
</evidence>
<dbReference type="PANTHER" id="PTHR20923">
    <property type="entry name" value="BAT4 PROTEIN-RELATED"/>
    <property type="match status" value="1"/>
</dbReference>
<dbReference type="AlphaFoldDB" id="A0A9N8YM64"/>
<evidence type="ECO:0000313" key="4">
    <source>
        <dbReference type="Proteomes" id="UP000789342"/>
    </source>
</evidence>
<dbReference type="Proteomes" id="UP000789342">
    <property type="component" value="Unassembled WGS sequence"/>
</dbReference>
<dbReference type="InterPro" id="IPR000467">
    <property type="entry name" value="G_patch_dom"/>
</dbReference>
<feature type="compositionally biased region" description="Basic and acidic residues" evidence="1">
    <location>
        <begin position="127"/>
        <end position="147"/>
    </location>
</feature>